<dbReference type="Pfam" id="PF08818">
    <property type="entry name" value="DUF1801"/>
    <property type="match status" value="1"/>
</dbReference>
<evidence type="ECO:0000259" key="1">
    <source>
        <dbReference type="Pfam" id="PF08818"/>
    </source>
</evidence>
<dbReference type="Gene3D" id="3.90.1150.200">
    <property type="match status" value="1"/>
</dbReference>
<dbReference type="Pfam" id="PF13376">
    <property type="entry name" value="OmdA"/>
    <property type="match status" value="1"/>
</dbReference>
<dbReference type="PIRSF" id="PIRSF021308">
    <property type="entry name" value="UCP021308"/>
    <property type="match status" value="1"/>
</dbReference>
<dbReference type="SUPFAM" id="SSF159888">
    <property type="entry name" value="YdhG-like"/>
    <property type="match status" value="1"/>
</dbReference>
<gene>
    <name evidence="2" type="ORF">D1013_15915</name>
</gene>
<dbReference type="OrthoDB" id="214150at2"/>
<protein>
    <recommendedName>
        <fullName evidence="1">YdhG-like domain-containing protein</fullName>
    </recommendedName>
</protein>
<dbReference type="Proteomes" id="UP000276309">
    <property type="component" value="Chromosome"/>
</dbReference>
<proteinExistence type="predicted"/>
<dbReference type="KEGG" id="emar:D1013_15915"/>
<accession>A0A3G2L935</accession>
<evidence type="ECO:0000313" key="3">
    <source>
        <dbReference type="Proteomes" id="UP000276309"/>
    </source>
</evidence>
<organism evidence="2 3">
    <name type="scientific">Euzebyella marina</name>
    <dbReference type="NCBI Taxonomy" id="1761453"/>
    <lineage>
        <taxon>Bacteria</taxon>
        <taxon>Pseudomonadati</taxon>
        <taxon>Bacteroidota</taxon>
        <taxon>Flavobacteriia</taxon>
        <taxon>Flavobacteriales</taxon>
        <taxon>Flavobacteriaceae</taxon>
        <taxon>Euzebyella</taxon>
    </lineage>
</organism>
<name>A0A3G2L935_9FLAO</name>
<dbReference type="RefSeq" id="WP_121849771.1">
    <property type="nucleotide sequence ID" value="NZ_CP032050.1"/>
</dbReference>
<reference evidence="2 3" key="1">
    <citation type="submission" date="2018-08" db="EMBL/GenBank/DDBJ databases">
        <title>The reduced genetic potential of extracellular carbohydrate catabolism in Euzebyella marina RN62, a Flavobacteriia bacterium isolated from the hadal water.</title>
        <authorList>
            <person name="Xue C."/>
        </authorList>
    </citation>
    <scope>NUCLEOTIDE SEQUENCE [LARGE SCALE GENOMIC DNA]</scope>
    <source>
        <strain evidence="2 3">RN62</strain>
    </source>
</reference>
<dbReference type="InterPro" id="IPR014922">
    <property type="entry name" value="YdhG-like"/>
</dbReference>
<feature type="domain" description="YdhG-like" evidence="1">
    <location>
        <begin position="19"/>
        <end position="113"/>
    </location>
</feature>
<dbReference type="InterPro" id="IPR016786">
    <property type="entry name" value="YdeI_bac"/>
</dbReference>
<sequence>MEKAEKIERFYEEEHPFKSAVALLRELALKSELEETFKWSFPTYTLNGKNVMAVGKFKNHFGVWFFNGVFLSDPLNVLENTQEGKTQAMRHWKFYSESDIDSNAVAGYINEAIKNQRDGKVLKPAKKTKTETLQIPDLLQKSLDDHPELNTEFNSMSPYKRKEYIEYIETAKRESTKLSRLEKIVPMILEGKGLNDAYR</sequence>
<evidence type="ECO:0000313" key="2">
    <source>
        <dbReference type="EMBL" id="AYN68759.1"/>
    </source>
</evidence>
<dbReference type="AlphaFoldDB" id="A0A3G2L935"/>
<dbReference type="EMBL" id="CP032050">
    <property type="protein sequence ID" value="AYN68759.1"/>
    <property type="molecule type" value="Genomic_DNA"/>
</dbReference>
<keyword evidence="3" id="KW-1185">Reference proteome</keyword>